<dbReference type="GO" id="GO:0016740">
    <property type="term" value="F:transferase activity"/>
    <property type="evidence" value="ECO:0007669"/>
    <property type="project" value="UniProtKB-KW"/>
</dbReference>
<dbReference type="Pfam" id="PF13427">
    <property type="entry name" value="AadA_C"/>
    <property type="match status" value="1"/>
</dbReference>
<sequence length="281" mass="31278">MHVFVDMVLDAYLESVDAQAPGLVEGLYLGGSVAFDDFRPRASDIDFLAVTARPLDGAELTALADVHERLQRRFRRPCLDGVYLTWSDLAAGPTAAAERPVCYGGRLEYERPSSVTPMLWHTVARHGIARRGPEPGRIDIWTDSDALVRWCARNLDEFWARGLDAALAHPLGRPGLCLLTDMGIGWLVTGMARHHRIISTGEVISKQDATRQALHAFPGRWRRIIKEALRIHAGSAGRSLYSGRLARRRDALAFGRMILERAHHTGESRTPRTLMTGRRDG</sequence>
<dbReference type="InterPro" id="IPR043519">
    <property type="entry name" value="NT_sf"/>
</dbReference>
<dbReference type="AlphaFoldDB" id="A0A3A4K0U6"/>
<keyword evidence="4" id="KW-1185">Reference proteome</keyword>
<name>A0A3A4K0U6_9NOCA</name>
<evidence type="ECO:0000313" key="3">
    <source>
        <dbReference type="EMBL" id="RJO73320.1"/>
    </source>
</evidence>
<evidence type="ECO:0000259" key="2">
    <source>
        <dbReference type="Pfam" id="PF13427"/>
    </source>
</evidence>
<feature type="domain" description="Adenylyltransferase AadA C-terminal" evidence="2">
    <location>
        <begin position="191"/>
        <end position="236"/>
    </location>
</feature>
<gene>
    <name evidence="3" type="ORF">D5S18_18895</name>
</gene>
<dbReference type="OrthoDB" id="4066793at2"/>
<protein>
    <submittedName>
        <fullName evidence="3">DUF4111 domain-containing protein</fullName>
    </submittedName>
</protein>
<dbReference type="RefSeq" id="WP_120042395.1">
    <property type="nucleotide sequence ID" value="NZ_QZFU01000023.1"/>
</dbReference>
<organism evidence="3 4">
    <name type="scientific">Nocardia panacis</name>
    <dbReference type="NCBI Taxonomy" id="2340916"/>
    <lineage>
        <taxon>Bacteria</taxon>
        <taxon>Bacillati</taxon>
        <taxon>Actinomycetota</taxon>
        <taxon>Actinomycetes</taxon>
        <taxon>Mycobacteriales</taxon>
        <taxon>Nocardiaceae</taxon>
        <taxon>Nocardia</taxon>
    </lineage>
</organism>
<accession>A0A3A4K0U6</accession>
<comment type="caution">
    <text evidence="3">The sequence shown here is derived from an EMBL/GenBank/DDBJ whole genome shotgun (WGS) entry which is preliminary data.</text>
</comment>
<dbReference type="EMBL" id="QZFU01000023">
    <property type="protein sequence ID" value="RJO73320.1"/>
    <property type="molecule type" value="Genomic_DNA"/>
</dbReference>
<dbReference type="InterPro" id="IPR025184">
    <property type="entry name" value="AadA_C"/>
</dbReference>
<keyword evidence="1" id="KW-0808">Transferase</keyword>
<dbReference type="Proteomes" id="UP000266677">
    <property type="component" value="Unassembled WGS sequence"/>
</dbReference>
<reference evidence="3 4" key="1">
    <citation type="submission" date="2018-09" db="EMBL/GenBank/DDBJ databases">
        <title>YIM PH21274 draft genome.</title>
        <authorList>
            <person name="Miao C."/>
        </authorList>
    </citation>
    <scope>NUCLEOTIDE SEQUENCE [LARGE SCALE GENOMIC DNA]</scope>
    <source>
        <strain evidence="3 4">YIM PH 21724</strain>
    </source>
</reference>
<evidence type="ECO:0000313" key="4">
    <source>
        <dbReference type="Proteomes" id="UP000266677"/>
    </source>
</evidence>
<proteinExistence type="predicted"/>
<evidence type="ECO:0000256" key="1">
    <source>
        <dbReference type="ARBA" id="ARBA00022679"/>
    </source>
</evidence>
<dbReference type="SUPFAM" id="SSF81301">
    <property type="entry name" value="Nucleotidyltransferase"/>
    <property type="match status" value="1"/>
</dbReference>